<keyword evidence="3" id="KW-1185">Reference proteome</keyword>
<accession>A0A841CMR3</accession>
<feature type="transmembrane region" description="Helical" evidence="1">
    <location>
        <begin position="12"/>
        <end position="29"/>
    </location>
</feature>
<keyword evidence="1" id="KW-0812">Transmembrane</keyword>
<evidence type="ECO:0000313" key="3">
    <source>
        <dbReference type="Proteomes" id="UP000547510"/>
    </source>
</evidence>
<feature type="transmembrane region" description="Helical" evidence="1">
    <location>
        <begin position="35"/>
        <end position="55"/>
    </location>
</feature>
<keyword evidence="1" id="KW-0472">Membrane</keyword>
<dbReference type="AlphaFoldDB" id="A0A841CMR3"/>
<organism evidence="2 3">
    <name type="scientific">Saccharothrix tamanrassetensis</name>
    <dbReference type="NCBI Taxonomy" id="1051531"/>
    <lineage>
        <taxon>Bacteria</taxon>
        <taxon>Bacillati</taxon>
        <taxon>Actinomycetota</taxon>
        <taxon>Actinomycetes</taxon>
        <taxon>Pseudonocardiales</taxon>
        <taxon>Pseudonocardiaceae</taxon>
        <taxon>Saccharothrix</taxon>
    </lineage>
</organism>
<proteinExistence type="predicted"/>
<keyword evidence="1" id="KW-1133">Transmembrane helix</keyword>
<protein>
    <submittedName>
        <fullName evidence="2">Uncharacterized protein</fullName>
    </submittedName>
</protein>
<sequence>MARIRPSKPAAVFGAVAGLAIVVFVLLKFPKDNGFIWLWAAIGLGILGFNLWAAFAKRGATEVVDEDRPE</sequence>
<reference evidence="2 3" key="1">
    <citation type="submission" date="2020-08" db="EMBL/GenBank/DDBJ databases">
        <title>Genomic Encyclopedia of Type Strains, Phase III (KMG-III): the genomes of soil and plant-associated and newly described type strains.</title>
        <authorList>
            <person name="Whitman W."/>
        </authorList>
    </citation>
    <scope>NUCLEOTIDE SEQUENCE [LARGE SCALE GENOMIC DNA]</scope>
    <source>
        <strain evidence="2 3">CECT 8640</strain>
    </source>
</reference>
<dbReference type="Proteomes" id="UP000547510">
    <property type="component" value="Unassembled WGS sequence"/>
</dbReference>
<dbReference type="EMBL" id="JACHJN010000006">
    <property type="protein sequence ID" value="MBB5957428.1"/>
    <property type="molecule type" value="Genomic_DNA"/>
</dbReference>
<name>A0A841CMR3_9PSEU</name>
<evidence type="ECO:0000313" key="2">
    <source>
        <dbReference type="EMBL" id="MBB5957428.1"/>
    </source>
</evidence>
<dbReference type="RefSeq" id="WP_184692525.1">
    <property type="nucleotide sequence ID" value="NZ_JACHJN010000006.1"/>
</dbReference>
<comment type="caution">
    <text evidence="2">The sequence shown here is derived from an EMBL/GenBank/DDBJ whole genome shotgun (WGS) entry which is preliminary data.</text>
</comment>
<evidence type="ECO:0000256" key="1">
    <source>
        <dbReference type="SAM" id="Phobius"/>
    </source>
</evidence>
<gene>
    <name evidence="2" type="ORF">FHS29_004023</name>
</gene>